<dbReference type="PANTHER" id="PTHR42693">
    <property type="entry name" value="ARYLSULFATASE FAMILY MEMBER"/>
    <property type="match status" value="1"/>
</dbReference>
<keyword evidence="2 5" id="KW-0378">Hydrolase</keyword>
<dbReference type="PROSITE" id="PS51257">
    <property type="entry name" value="PROKAR_LIPOPROTEIN"/>
    <property type="match status" value="1"/>
</dbReference>
<evidence type="ECO:0000256" key="3">
    <source>
        <dbReference type="SAM" id="SignalP"/>
    </source>
</evidence>
<dbReference type="Gene3D" id="1.25.10.10">
    <property type="entry name" value="Leucine-rich Repeat Variant"/>
    <property type="match status" value="1"/>
</dbReference>
<proteinExistence type="inferred from homology"/>
<evidence type="ECO:0000256" key="2">
    <source>
        <dbReference type="ARBA" id="ARBA00022801"/>
    </source>
</evidence>
<name>A0A517SZU4_9BACT</name>
<sequence precursor="true">MLLRSSLALVFLLLACPFSPAQDAASPTPHRRPNIVWLSAEDISAHLGCYGDPNAITPHLDQLATQGTRYTHAFTTAGVCAPCRSGIITGMYQTTLGSQHMRCTATLPEQIQPFPVLLRQAGYYCTNRSKQDYQFKTPKETWDVSSRKAHWRTRPDPSQPFFAVFNFTGCHESGIASDSKYREVTRVLKESQRQDASQLSLPPYYPDSPIVREHWKRNYELITAMDHWAGDLIQQLKDDGLYDNTIILFWSDHGVGLPRAKRWLYDSGTHIPLIVRMPQAYRTDLQGQPGSVSDQLISSIDFGPTVLNLAGIKRPQHMQGQAFLGDQLSPPRQYVYGARDRMDERYDIIRTVRDKRYRYIRNYEPLKSYYQYINTCEKGAIMNQMRARFDAGNLTGVPASYFADTKPVEELYDCQADPHQIHNLADDPTLQDVLQRMRQAQGQWARDTRDLGLIPEPIIQNRAKLLGSDYSIMRQPGAEEFVRQLEHVAVAASAGKSALPQLIDATKHEDSAIRYWAATGIGNLGLESGQQGLAAASELLGDSESAVRTAAARALCRMNRTKPALPVLIQELKTGNQWERLHAAIVLDEIDEQALPVIEQMRAGLEYQKGFNSDGKYRVRVTNRALNELEGTRNVVP</sequence>
<evidence type="ECO:0000313" key="6">
    <source>
        <dbReference type="Proteomes" id="UP000315003"/>
    </source>
</evidence>
<keyword evidence="6" id="KW-1185">Reference proteome</keyword>
<organism evidence="5 6">
    <name type="scientific">Stieleria bergensis</name>
    <dbReference type="NCBI Taxonomy" id="2528025"/>
    <lineage>
        <taxon>Bacteria</taxon>
        <taxon>Pseudomonadati</taxon>
        <taxon>Planctomycetota</taxon>
        <taxon>Planctomycetia</taxon>
        <taxon>Pirellulales</taxon>
        <taxon>Pirellulaceae</taxon>
        <taxon>Stieleria</taxon>
    </lineage>
</organism>
<dbReference type="InterPro" id="IPR011989">
    <property type="entry name" value="ARM-like"/>
</dbReference>
<dbReference type="OrthoDB" id="9763613at2"/>
<comment type="similarity">
    <text evidence="1">Belongs to the sulfatase family.</text>
</comment>
<evidence type="ECO:0000256" key="1">
    <source>
        <dbReference type="ARBA" id="ARBA00008779"/>
    </source>
</evidence>
<feature type="domain" description="Sulfatase N-terminal" evidence="4">
    <location>
        <begin position="33"/>
        <end position="128"/>
    </location>
</feature>
<dbReference type="Proteomes" id="UP000315003">
    <property type="component" value="Chromosome"/>
</dbReference>
<dbReference type="Pfam" id="PF13646">
    <property type="entry name" value="HEAT_2"/>
    <property type="match status" value="1"/>
</dbReference>
<dbReference type="InterPro" id="IPR016024">
    <property type="entry name" value="ARM-type_fold"/>
</dbReference>
<feature type="domain" description="Sulfatase N-terminal" evidence="4">
    <location>
        <begin position="155"/>
        <end position="312"/>
    </location>
</feature>
<dbReference type="PANTHER" id="PTHR42693:SF53">
    <property type="entry name" value="ENDO-4-O-SULFATASE"/>
    <property type="match status" value="1"/>
</dbReference>
<dbReference type="InterPro" id="IPR000917">
    <property type="entry name" value="Sulfatase_N"/>
</dbReference>
<gene>
    <name evidence="5" type="ORF">SV7mr_41390</name>
</gene>
<protein>
    <submittedName>
        <fullName evidence="5">Arylsulfatase</fullName>
        <ecNumber evidence="5">3.1.6.1</ecNumber>
    </submittedName>
</protein>
<reference evidence="5 6" key="1">
    <citation type="submission" date="2019-02" db="EMBL/GenBank/DDBJ databases">
        <title>Deep-cultivation of Planctomycetes and their phenomic and genomic characterization uncovers novel biology.</title>
        <authorList>
            <person name="Wiegand S."/>
            <person name="Jogler M."/>
            <person name="Boedeker C."/>
            <person name="Pinto D."/>
            <person name="Vollmers J."/>
            <person name="Rivas-Marin E."/>
            <person name="Kohn T."/>
            <person name="Peeters S.H."/>
            <person name="Heuer A."/>
            <person name="Rast P."/>
            <person name="Oberbeckmann S."/>
            <person name="Bunk B."/>
            <person name="Jeske O."/>
            <person name="Meyerdierks A."/>
            <person name="Storesund J.E."/>
            <person name="Kallscheuer N."/>
            <person name="Luecker S."/>
            <person name="Lage O.M."/>
            <person name="Pohl T."/>
            <person name="Merkel B.J."/>
            <person name="Hornburger P."/>
            <person name="Mueller R.-W."/>
            <person name="Bruemmer F."/>
            <person name="Labrenz M."/>
            <person name="Spormann A.M."/>
            <person name="Op den Camp H."/>
            <person name="Overmann J."/>
            <person name="Amann R."/>
            <person name="Jetten M.S.M."/>
            <person name="Mascher T."/>
            <person name="Medema M.H."/>
            <person name="Devos D.P."/>
            <person name="Kaster A.-K."/>
            <person name="Ovreas L."/>
            <person name="Rohde M."/>
            <person name="Galperin M.Y."/>
            <person name="Jogler C."/>
        </authorList>
    </citation>
    <scope>NUCLEOTIDE SEQUENCE [LARGE SCALE GENOMIC DNA]</scope>
    <source>
        <strain evidence="5 6">SV_7m_r</strain>
    </source>
</reference>
<dbReference type="Gene3D" id="3.40.720.10">
    <property type="entry name" value="Alkaline Phosphatase, subunit A"/>
    <property type="match status" value="1"/>
</dbReference>
<dbReference type="CDD" id="cd16027">
    <property type="entry name" value="SGSH"/>
    <property type="match status" value="1"/>
</dbReference>
<evidence type="ECO:0000313" key="5">
    <source>
        <dbReference type="EMBL" id="QDT61602.1"/>
    </source>
</evidence>
<dbReference type="RefSeq" id="WP_145275777.1">
    <property type="nucleotide sequence ID" value="NZ_CP036272.1"/>
</dbReference>
<dbReference type="EMBL" id="CP036272">
    <property type="protein sequence ID" value="QDT61602.1"/>
    <property type="molecule type" value="Genomic_DNA"/>
</dbReference>
<accession>A0A517SZU4</accession>
<dbReference type="InterPro" id="IPR017850">
    <property type="entry name" value="Alkaline_phosphatase_core_sf"/>
</dbReference>
<dbReference type="InterPro" id="IPR050738">
    <property type="entry name" value="Sulfatase"/>
</dbReference>
<dbReference type="Pfam" id="PF00884">
    <property type="entry name" value="Sulfatase"/>
    <property type="match status" value="2"/>
</dbReference>
<dbReference type="SUPFAM" id="SSF48371">
    <property type="entry name" value="ARM repeat"/>
    <property type="match status" value="1"/>
</dbReference>
<dbReference type="AlphaFoldDB" id="A0A517SZU4"/>
<dbReference type="EC" id="3.1.6.1" evidence="5"/>
<feature type="signal peptide" evidence="3">
    <location>
        <begin position="1"/>
        <end position="21"/>
    </location>
</feature>
<dbReference type="SUPFAM" id="SSF53649">
    <property type="entry name" value="Alkaline phosphatase-like"/>
    <property type="match status" value="1"/>
</dbReference>
<keyword evidence="3" id="KW-0732">Signal</keyword>
<evidence type="ECO:0000259" key="4">
    <source>
        <dbReference type="Pfam" id="PF00884"/>
    </source>
</evidence>
<feature type="chain" id="PRO_5021977438" evidence="3">
    <location>
        <begin position="22"/>
        <end position="637"/>
    </location>
</feature>
<dbReference type="GO" id="GO:0004065">
    <property type="term" value="F:arylsulfatase activity"/>
    <property type="evidence" value="ECO:0007669"/>
    <property type="project" value="UniProtKB-EC"/>
</dbReference>